<dbReference type="HOGENOM" id="CLU_1687952_0_0_1"/>
<dbReference type="EMBL" id="JMSN01000090">
    <property type="protein sequence ID" value="KDN40537.1"/>
    <property type="molecule type" value="Genomic_DNA"/>
</dbReference>
<name>A0A066VFL9_TILAU</name>
<organism evidence="1 2">
    <name type="scientific">Tilletiaria anomala (strain ATCC 24038 / CBS 436.72 / UBC 951)</name>
    <dbReference type="NCBI Taxonomy" id="1037660"/>
    <lineage>
        <taxon>Eukaryota</taxon>
        <taxon>Fungi</taxon>
        <taxon>Dikarya</taxon>
        <taxon>Basidiomycota</taxon>
        <taxon>Ustilaginomycotina</taxon>
        <taxon>Exobasidiomycetes</taxon>
        <taxon>Georgefischeriales</taxon>
        <taxon>Tilletiariaceae</taxon>
        <taxon>Tilletiaria</taxon>
    </lineage>
</organism>
<protein>
    <submittedName>
        <fullName evidence="1">Uncharacterized protein</fullName>
    </submittedName>
</protein>
<proteinExistence type="predicted"/>
<gene>
    <name evidence="1" type="ORF">K437DRAFT_188816</name>
</gene>
<evidence type="ECO:0000313" key="1">
    <source>
        <dbReference type="EMBL" id="KDN40537.1"/>
    </source>
</evidence>
<accession>A0A066VFL9</accession>
<comment type="caution">
    <text evidence="1">The sequence shown here is derived from an EMBL/GenBank/DDBJ whole genome shotgun (WGS) entry which is preliminary data.</text>
</comment>
<dbReference type="InParanoid" id="A0A066VFL9"/>
<dbReference type="RefSeq" id="XP_013241435.1">
    <property type="nucleotide sequence ID" value="XM_013385981.1"/>
</dbReference>
<keyword evidence="2" id="KW-1185">Reference proteome</keyword>
<dbReference type="AlphaFoldDB" id="A0A066VFL9"/>
<dbReference type="GeneID" id="25261961"/>
<dbReference type="Proteomes" id="UP000027361">
    <property type="component" value="Unassembled WGS sequence"/>
</dbReference>
<sequence length="156" mass="16795">MPPSPHQQQVSRAQQQARCPEGCGRSKWRVTCRIRSLSFWKVGLAPLDAECCRTRAVIAALTADMPQPEGSGGCDVNARHGKTLCRWAVGGSCLVPAHHRLCVGTAVPFGDESWWRRMAVHSVGLAVCEGGASGEYAELLSTQIASMRASLACWCS</sequence>
<reference evidence="1 2" key="1">
    <citation type="submission" date="2014-05" db="EMBL/GenBank/DDBJ databases">
        <title>Draft genome sequence of a rare smut relative, Tilletiaria anomala UBC 951.</title>
        <authorList>
            <consortium name="DOE Joint Genome Institute"/>
            <person name="Toome M."/>
            <person name="Kuo A."/>
            <person name="Henrissat B."/>
            <person name="Lipzen A."/>
            <person name="Tritt A."/>
            <person name="Yoshinaga Y."/>
            <person name="Zane M."/>
            <person name="Barry K."/>
            <person name="Grigoriev I.V."/>
            <person name="Spatafora J.W."/>
            <person name="Aimea M.C."/>
        </authorList>
    </citation>
    <scope>NUCLEOTIDE SEQUENCE [LARGE SCALE GENOMIC DNA]</scope>
    <source>
        <strain evidence="1 2">UBC 951</strain>
    </source>
</reference>
<evidence type="ECO:0000313" key="2">
    <source>
        <dbReference type="Proteomes" id="UP000027361"/>
    </source>
</evidence>